<feature type="region of interest" description="Disordered" evidence="1">
    <location>
        <begin position="1"/>
        <end position="79"/>
    </location>
</feature>
<comment type="caution">
    <text evidence="2">The sequence shown here is derived from an EMBL/GenBank/DDBJ whole genome shotgun (WGS) entry which is preliminary data.</text>
</comment>
<reference evidence="2 3" key="1">
    <citation type="submission" date="2024-09" db="EMBL/GenBank/DDBJ databases">
        <authorList>
            <person name="Sun Q."/>
            <person name="Mori K."/>
        </authorList>
    </citation>
    <scope>NUCLEOTIDE SEQUENCE [LARGE SCALE GENOMIC DNA]</scope>
    <source>
        <strain evidence="2 3">CCM 7609</strain>
    </source>
</reference>
<accession>A0ABV5FW08</accession>
<feature type="compositionally biased region" description="Basic and acidic residues" evidence="1">
    <location>
        <begin position="47"/>
        <end position="60"/>
    </location>
</feature>
<evidence type="ECO:0000313" key="2">
    <source>
        <dbReference type="EMBL" id="MFB9070877.1"/>
    </source>
</evidence>
<keyword evidence="3" id="KW-1185">Reference proteome</keyword>
<name>A0ABV5FW08_9MICC</name>
<dbReference type="EMBL" id="JBHMFI010000001">
    <property type="protein sequence ID" value="MFB9070877.1"/>
    <property type="molecule type" value="Genomic_DNA"/>
</dbReference>
<evidence type="ECO:0000313" key="3">
    <source>
        <dbReference type="Proteomes" id="UP001589575"/>
    </source>
</evidence>
<organism evidence="2 3">
    <name type="scientific">Citricoccus parietis</name>
    <dbReference type="NCBI Taxonomy" id="592307"/>
    <lineage>
        <taxon>Bacteria</taxon>
        <taxon>Bacillati</taxon>
        <taxon>Actinomycetota</taxon>
        <taxon>Actinomycetes</taxon>
        <taxon>Micrococcales</taxon>
        <taxon>Micrococcaceae</taxon>
        <taxon>Citricoccus</taxon>
    </lineage>
</organism>
<evidence type="ECO:0000256" key="1">
    <source>
        <dbReference type="SAM" id="MobiDB-lite"/>
    </source>
</evidence>
<gene>
    <name evidence="2" type="ORF">ACFFX0_06585</name>
</gene>
<sequence>MERRAGVRGPEGVADPFLVGDQARRGEHIRPLQPVDGPLGLLVADGHQGDGEDHEAEQLGHRQAAGDAPRTPGGSGRVAADAQARLIHPVSHRRSRRPAHRESSLWSVDVMSRRLPDVVCAMNFMTARVM</sequence>
<dbReference type="Proteomes" id="UP001589575">
    <property type="component" value="Unassembled WGS sequence"/>
</dbReference>
<proteinExistence type="predicted"/>
<protein>
    <submittedName>
        <fullName evidence="2">Uncharacterized protein</fullName>
    </submittedName>
</protein>